<feature type="transmembrane region" description="Helical" evidence="6">
    <location>
        <begin position="284"/>
        <end position="301"/>
    </location>
</feature>
<evidence type="ECO:0000256" key="1">
    <source>
        <dbReference type="ARBA" id="ARBA00004370"/>
    </source>
</evidence>
<dbReference type="STRING" id="10195.A0A3M7SY53"/>
<evidence type="ECO:0000256" key="4">
    <source>
        <dbReference type="ARBA" id="ARBA00022989"/>
    </source>
</evidence>
<keyword evidence="3 6" id="KW-0812">Transmembrane</keyword>
<evidence type="ECO:0000313" key="8">
    <source>
        <dbReference type="EMBL" id="RNA40615.1"/>
    </source>
</evidence>
<evidence type="ECO:0000313" key="9">
    <source>
        <dbReference type="Proteomes" id="UP000276133"/>
    </source>
</evidence>
<feature type="transmembrane region" description="Helical" evidence="6">
    <location>
        <begin position="344"/>
        <end position="368"/>
    </location>
</feature>
<feature type="transmembrane region" description="Helical" evidence="6">
    <location>
        <begin position="169"/>
        <end position="191"/>
    </location>
</feature>
<feature type="transmembrane region" description="Helical" evidence="6">
    <location>
        <begin position="138"/>
        <end position="157"/>
    </location>
</feature>
<feature type="transmembrane region" description="Helical" evidence="6">
    <location>
        <begin position="102"/>
        <end position="122"/>
    </location>
</feature>
<dbReference type="AlphaFoldDB" id="A0A3M7SY53"/>
<dbReference type="Proteomes" id="UP000276133">
    <property type="component" value="Unassembled WGS sequence"/>
</dbReference>
<accession>A0A3M7SY53</accession>
<reference evidence="8 9" key="1">
    <citation type="journal article" date="2018" name="Sci. Rep.">
        <title>Genomic signatures of local adaptation to the degree of environmental predictability in rotifers.</title>
        <authorList>
            <person name="Franch-Gras L."/>
            <person name="Hahn C."/>
            <person name="Garcia-Roger E.M."/>
            <person name="Carmona M.J."/>
            <person name="Serra M."/>
            <person name="Gomez A."/>
        </authorList>
    </citation>
    <scope>NUCLEOTIDE SEQUENCE [LARGE SCALE GENOMIC DNA]</scope>
    <source>
        <strain evidence="8">HYR1</strain>
    </source>
</reference>
<name>A0A3M7SY53_BRAPC</name>
<dbReference type="PANTHER" id="PTHR48017">
    <property type="entry name" value="OS05G0424000 PROTEIN-RELATED"/>
    <property type="match status" value="1"/>
</dbReference>
<protein>
    <submittedName>
        <fullName evidence="8">Transmembrane amino acid transporter</fullName>
    </submittedName>
</protein>
<sequence length="373" mass="42127">MNKLITISLTKNNFLFSNARQPWGANLTLKCAQGLLIFNENIQFLSVLEILNNKLFLINYRERKIMRKRFMLDLQKILNNSSTIAERSPKIDITRFNVRREWTNLLIVLITLISSMTLLHFTRKINHYFLTKRQNKTLLSPVNSAGAVLTQVVVLLVKQMDKIKALSSFFVSFGTILFCFGGAVMFPTIQIDMINPSKFYKSVILAYFVMLMFYLPVGIGGLVVFAGLTKDNIIDNLDNNWIKTSILVLITGHLLTAFTIILNPVFQGVEKTFNAPSEFGPKRIFYRSIVLVCVLFVAQSIPNFGPILSFIGGSTVSLTSFILPCIFYFLLCRSSTYSRIINKLELVVLFTCVVISLCGGIISTYSSIDALTK</sequence>
<comment type="subcellular location">
    <subcellularLocation>
        <location evidence="1">Membrane</location>
    </subcellularLocation>
</comment>
<dbReference type="GO" id="GO:0016020">
    <property type="term" value="C:membrane"/>
    <property type="evidence" value="ECO:0007669"/>
    <property type="project" value="UniProtKB-SubCell"/>
</dbReference>
<dbReference type="InterPro" id="IPR013057">
    <property type="entry name" value="AA_transpt_TM"/>
</dbReference>
<comment type="caution">
    <text evidence="8">The sequence shown here is derived from an EMBL/GenBank/DDBJ whole genome shotgun (WGS) entry which is preliminary data.</text>
</comment>
<dbReference type="OrthoDB" id="655540at2759"/>
<keyword evidence="9" id="KW-1185">Reference proteome</keyword>
<keyword evidence="4 6" id="KW-1133">Transmembrane helix</keyword>
<keyword evidence="5 6" id="KW-0472">Membrane</keyword>
<keyword evidence="2" id="KW-0813">Transport</keyword>
<feature type="transmembrane region" description="Helical" evidence="6">
    <location>
        <begin position="307"/>
        <end position="332"/>
    </location>
</feature>
<feature type="transmembrane region" description="Helical" evidence="6">
    <location>
        <begin position="241"/>
        <end position="263"/>
    </location>
</feature>
<dbReference type="EMBL" id="REGN01000623">
    <property type="protein sequence ID" value="RNA40615.1"/>
    <property type="molecule type" value="Genomic_DNA"/>
</dbReference>
<evidence type="ECO:0000256" key="6">
    <source>
        <dbReference type="SAM" id="Phobius"/>
    </source>
</evidence>
<gene>
    <name evidence="8" type="ORF">BpHYR1_027337</name>
</gene>
<evidence type="ECO:0000259" key="7">
    <source>
        <dbReference type="Pfam" id="PF01490"/>
    </source>
</evidence>
<proteinExistence type="predicted"/>
<organism evidence="8 9">
    <name type="scientific">Brachionus plicatilis</name>
    <name type="common">Marine rotifer</name>
    <name type="synonym">Brachionus muelleri</name>
    <dbReference type="NCBI Taxonomy" id="10195"/>
    <lineage>
        <taxon>Eukaryota</taxon>
        <taxon>Metazoa</taxon>
        <taxon>Spiralia</taxon>
        <taxon>Gnathifera</taxon>
        <taxon>Rotifera</taxon>
        <taxon>Eurotatoria</taxon>
        <taxon>Monogononta</taxon>
        <taxon>Pseudotrocha</taxon>
        <taxon>Ploima</taxon>
        <taxon>Brachionidae</taxon>
        <taxon>Brachionus</taxon>
    </lineage>
</organism>
<feature type="domain" description="Amino acid transporter transmembrane" evidence="7">
    <location>
        <begin position="159"/>
        <end position="368"/>
    </location>
</feature>
<feature type="transmembrane region" description="Helical" evidence="6">
    <location>
        <begin position="203"/>
        <end position="229"/>
    </location>
</feature>
<evidence type="ECO:0000256" key="5">
    <source>
        <dbReference type="ARBA" id="ARBA00023136"/>
    </source>
</evidence>
<dbReference type="Pfam" id="PF01490">
    <property type="entry name" value="Aa_trans"/>
    <property type="match status" value="1"/>
</dbReference>
<evidence type="ECO:0000256" key="2">
    <source>
        <dbReference type="ARBA" id="ARBA00022448"/>
    </source>
</evidence>
<evidence type="ECO:0000256" key="3">
    <source>
        <dbReference type="ARBA" id="ARBA00022692"/>
    </source>
</evidence>